<organism evidence="2 3">
    <name type="scientific">Streptomyces albus</name>
    <dbReference type="NCBI Taxonomy" id="1888"/>
    <lineage>
        <taxon>Bacteria</taxon>
        <taxon>Bacillati</taxon>
        <taxon>Actinomycetota</taxon>
        <taxon>Actinomycetes</taxon>
        <taxon>Kitasatosporales</taxon>
        <taxon>Streptomycetaceae</taxon>
        <taxon>Streptomyces</taxon>
    </lineage>
</organism>
<accession>A0A6C1C5B2</accession>
<sequence length="275" mass="29368">MRIDMVTEPGDPQRPNEDYVSAALPAAGAGGALVVLDGVTPPEGDDGCRHGVPWFVSRLGGALLELSGSRRDMTLAECLAAAVARTADDHRQTCDLSHPRTPQATVVAARWDADVVEHLVLSDSALLVERADGTVLPVLDRRLAELPTSVRQLSDRARQTGRSADRAAYVRAVEGLRNAPDGSGFYTAAADPAVAARAVTGSHSRTEVRTLLALTDGATRWTETFRLGDWAGLFALVRKEGPRALVTRVRTAEAEVPVVRGKRHDDATVLLAELD</sequence>
<reference evidence="2 3" key="1">
    <citation type="submission" date="2018-10" db="EMBL/GenBank/DDBJ databases">
        <title>Isolation of pseudouridimycin from Streptomyces albus DSM 40763.</title>
        <authorList>
            <person name="Rosenqvist P."/>
            <person name="Metsae-Ketelae M."/>
            <person name="Virta P."/>
        </authorList>
    </citation>
    <scope>NUCLEOTIDE SEQUENCE [LARGE SCALE GENOMIC DNA]</scope>
    <source>
        <strain evidence="2 3">DSM 40763</strain>
    </source>
</reference>
<dbReference type="Proteomes" id="UP000298111">
    <property type="component" value="Unassembled WGS sequence"/>
</dbReference>
<feature type="domain" description="PPM-type phosphatase" evidence="1">
    <location>
        <begin position="14"/>
        <end position="219"/>
    </location>
</feature>
<dbReference type="InterPro" id="IPR036457">
    <property type="entry name" value="PPM-type-like_dom_sf"/>
</dbReference>
<protein>
    <recommendedName>
        <fullName evidence="1">PPM-type phosphatase domain-containing protein</fullName>
    </recommendedName>
</protein>
<dbReference type="Pfam" id="PF13672">
    <property type="entry name" value="PP2C_2"/>
    <property type="match status" value="1"/>
</dbReference>
<comment type="caution">
    <text evidence="2">The sequence shown here is derived from an EMBL/GenBank/DDBJ whole genome shotgun (WGS) entry which is preliminary data.</text>
</comment>
<evidence type="ECO:0000259" key="1">
    <source>
        <dbReference type="Pfam" id="PF13672"/>
    </source>
</evidence>
<evidence type="ECO:0000313" key="3">
    <source>
        <dbReference type="Proteomes" id="UP000298111"/>
    </source>
</evidence>
<dbReference type="SUPFAM" id="SSF81606">
    <property type="entry name" value="PP2C-like"/>
    <property type="match status" value="1"/>
</dbReference>
<dbReference type="InterPro" id="IPR001932">
    <property type="entry name" value="PPM-type_phosphatase-like_dom"/>
</dbReference>
<dbReference type="AlphaFoldDB" id="A0A6C1C5B2"/>
<dbReference type="EMBL" id="RCIY01000103">
    <property type="protein sequence ID" value="TGG76652.1"/>
    <property type="molecule type" value="Genomic_DNA"/>
</dbReference>
<name>A0A6C1C5B2_9ACTN</name>
<gene>
    <name evidence="2" type="ORF">D8771_29120</name>
</gene>
<evidence type="ECO:0000313" key="2">
    <source>
        <dbReference type="EMBL" id="TGG76652.1"/>
    </source>
</evidence>
<dbReference type="RefSeq" id="WP_016469774.1">
    <property type="nucleotide sequence ID" value="NZ_BBQG01000033.1"/>
</dbReference>
<dbReference type="GeneID" id="75181340"/>
<proteinExistence type="predicted"/>